<evidence type="ECO:0000313" key="1">
    <source>
        <dbReference type="EMBL" id="KRX47936.1"/>
    </source>
</evidence>
<dbReference type="EMBL" id="JYDJ01000036">
    <property type="protein sequence ID" value="KRX47936.1"/>
    <property type="molecule type" value="Genomic_DNA"/>
</dbReference>
<sequence>MPYCQIASYFMLRYVLLFLKNNHNLYVGIKLHDLTYDNSLWLLCTEPVPVEYYAIILLHPTFVMRYADGCELVLTLSELLLLNGSMKSRVPPKTRAVPIQCCTVNGLPKSSIDDIKLINFRMVMTSVTVSVEQLAVK</sequence>
<accession>A0A0V0U9S0</accession>
<proteinExistence type="predicted"/>
<evidence type="ECO:0000313" key="2">
    <source>
        <dbReference type="Proteomes" id="UP000055048"/>
    </source>
</evidence>
<name>A0A0V0U9S0_9BILA</name>
<protein>
    <submittedName>
        <fullName evidence="1">Uncharacterized protein</fullName>
    </submittedName>
</protein>
<gene>
    <name evidence="1" type="ORF">T05_7050</name>
</gene>
<keyword evidence="2" id="KW-1185">Reference proteome</keyword>
<organism evidence="1 2">
    <name type="scientific">Trichinella murrelli</name>
    <dbReference type="NCBI Taxonomy" id="144512"/>
    <lineage>
        <taxon>Eukaryota</taxon>
        <taxon>Metazoa</taxon>
        <taxon>Ecdysozoa</taxon>
        <taxon>Nematoda</taxon>
        <taxon>Enoplea</taxon>
        <taxon>Dorylaimia</taxon>
        <taxon>Trichinellida</taxon>
        <taxon>Trichinellidae</taxon>
        <taxon>Trichinella</taxon>
    </lineage>
</organism>
<reference evidence="1 2" key="1">
    <citation type="submission" date="2015-01" db="EMBL/GenBank/DDBJ databases">
        <title>Evolution of Trichinella species and genotypes.</title>
        <authorList>
            <person name="Korhonen P.K."/>
            <person name="Edoardo P."/>
            <person name="Giuseppe L.R."/>
            <person name="Gasser R.B."/>
        </authorList>
    </citation>
    <scope>NUCLEOTIDE SEQUENCE [LARGE SCALE GENOMIC DNA]</scope>
    <source>
        <strain evidence="1">ISS417</strain>
    </source>
</reference>
<comment type="caution">
    <text evidence="1">The sequence shown here is derived from an EMBL/GenBank/DDBJ whole genome shotgun (WGS) entry which is preliminary data.</text>
</comment>
<dbReference type="Proteomes" id="UP000055048">
    <property type="component" value="Unassembled WGS sequence"/>
</dbReference>
<dbReference type="OrthoDB" id="10405770at2759"/>
<dbReference type="AlphaFoldDB" id="A0A0V0U9S0"/>